<dbReference type="FunFam" id="2.20.100.10:FF:000007">
    <property type="entry name" value="Thrombospondin 1"/>
    <property type="match status" value="1"/>
</dbReference>
<dbReference type="SUPFAM" id="SSF49464">
    <property type="entry name" value="Carboxypeptidase regulatory domain-like"/>
    <property type="match status" value="1"/>
</dbReference>
<evidence type="ECO:0000256" key="3">
    <source>
        <dbReference type="SAM" id="MobiDB-lite"/>
    </source>
</evidence>
<comment type="caution">
    <text evidence="5">The sequence shown here is derived from an EMBL/GenBank/DDBJ whole genome shotgun (WGS) entry which is preliminary data.</text>
</comment>
<accession>A0AAD9NEM1</accession>
<name>A0AAD9NEM1_RIDPI</name>
<dbReference type="PROSITE" id="PS50835">
    <property type="entry name" value="IG_LIKE"/>
    <property type="match status" value="1"/>
</dbReference>
<dbReference type="PROSITE" id="PS50092">
    <property type="entry name" value="TSP1"/>
    <property type="match status" value="1"/>
</dbReference>
<dbReference type="SMART" id="SM00209">
    <property type="entry name" value="TSP1"/>
    <property type="match status" value="1"/>
</dbReference>
<dbReference type="InterPro" id="IPR036179">
    <property type="entry name" value="Ig-like_dom_sf"/>
</dbReference>
<dbReference type="Pfam" id="PF23708">
    <property type="entry name" value="CILP_5th"/>
    <property type="match status" value="1"/>
</dbReference>
<proteinExistence type="predicted"/>
<dbReference type="EMBL" id="JAODUO010001275">
    <property type="protein sequence ID" value="KAK2167437.1"/>
    <property type="molecule type" value="Genomic_DNA"/>
</dbReference>
<protein>
    <recommendedName>
        <fullName evidence="4">Ig-like domain-containing protein</fullName>
    </recommendedName>
</protein>
<evidence type="ECO:0000313" key="5">
    <source>
        <dbReference type="EMBL" id="KAK2167437.1"/>
    </source>
</evidence>
<dbReference type="Gene3D" id="2.60.40.10">
    <property type="entry name" value="Immunoglobulins"/>
    <property type="match status" value="1"/>
</dbReference>
<dbReference type="Proteomes" id="UP001209878">
    <property type="component" value="Unassembled WGS sequence"/>
</dbReference>
<dbReference type="Pfam" id="PF00090">
    <property type="entry name" value="TSP_1"/>
    <property type="match status" value="1"/>
</dbReference>
<keyword evidence="6" id="KW-1185">Reference proteome</keyword>
<dbReference type="InterPro" id="IPR036383">
    <property type="entry name" value="TSP1_rpt_sf"/>
</dbReference>
<dbReference type="PANTHER" id="PTHR15031">
    <property type="entry name" value="CARTILAGE INTERMEDIATE LAYER PROTEIN CLIP"/>
    <property type="match status" value="1"/>
</dbReference>
<keyword evidence="1" id="KW-0677">Repeat</keyword>
<evidence type="ECO:0000259" key="4">
    <source>
        <dbReference type="PROSITE" id="PS50835"/>
    </source>
</evidence>
<evidence type="ECO:0000256" key="2">
    <source>
        <dbReference type="ARBA" id="ARBA00023157"/>
    </source>
</evidence>
<gene>
    <name evidence="5" type="ORF">NP493_1272g00027</name>
</gene>
<dbReference type="Pfam" id="PF13927">
    <property type="entry name" value="Ig_3"/>
    <property type="match status" value="1"/>
</dbReference>
<organism evidence="5 6">
    <name type="scientific">Ridgeia piscesae</name>
    <name type="common">Tubeworm</name>
    <dbReference type="NCBI Taxonomy" id="27915"/>
    <lineage>
        <taxon>Eukaryota</taxon>
        <taxon>Metazoa</taxon>
        <taxon>Spiralia</taxon>
        <taxon>Lophotrochozoa</taxon>
        <taxon>Annelida</taxon>
        <taxon>Polychaeta</taxon>
        <taxon>Sedentaria</taxon>
        <taxon>Canalipalpata</taxon>
        <taxon>Sabellida</taxon>
        <taxon>Siboglinidae</taxon>
        <taxon>Ridgeia</taxon>
    </lineage>
</organism>
<dbReference type="InterPro" id="IPR007110">
    <property type="entry name" value="Ig-like_dom"/>
</dbReference>
<dbReference type="Gene3D" id="2.170.140.10">
    <property type="entry name" value="Chitin binding domain"/>
    <property type="match status" value="1"/>
</dbReference>
<dbReference type="Gene3D" id="2.60.40.1120">
    <property type="entry name" value="Carboxypeptidase-like, regulatory domain"/>
    <property type="match status" value="1"/>
</dbReference>
<feature type="domain" description="Ig-like" evidence="4">
    <location>
        <begin position="248"/>
        <end position="307"/>
    </location>
</feature>
<dbReference type="InterPro" id="IPR000884">
    <property type="entry name" value="TSP1_rpt"/>
</dbReference>
<dbReference type="InterPro" id="IPR003598">
    <property type="entry name" value="Ig_sub2"/>
</dbReference>
<dbReference type="SMART" id="SM00409">
    <property type="entry name" value="IG"/>
    <property type="match status" value="1"/>
</dbReference>
<dbReference type="InterPro" id="IPR039675">
    <property type="entry name" value="CILP1/CILP2"/>
</dbReference>
<dbReference type="PRINTS" id="PR01705">
    <property type="entry name" value="TSP1REPEAT"/>
</dbReference>
<dbReference type="SUPFAM" id="SSF48726">
    <property type="entry name" value="Immunoglobulin"/>
    <property type="match status" value="1"/>
</dbReference>
<dbReference type="InterPro" id="IPR003599">
    <property type="entry name" value="Ig_sub"/>
</dbReference>
<dbReference type="InterPro" id="IPR056255">
    <property type="entry name" value="CILP-1/2_dom"/>
</dbReference>
<reference evidence="5" key="1">
    <citation type="journal article" date="2023" name="Mol. Biol. Evol.">
        <title>Third-Generation Sequencing Reveals the Adaptive Role of the Epigenome in Three Deep-Sea Polychaetes.</title>
        <authorList>
            <person name="Perez M."/>
            <person name="Aroh O."/>
            <person name="Sun Y."/>
            <person name="Lan Y."/>
            <person name="Juniper S.K."/>
            <person name="Young C.R."/>
            <person name="Angers B."/>
            <person name="Qian P.Y."/>
        </authorList>
    </citation>
    <scope>NUCLEOTIDE SEQUENCE</scope>
    <source>
        <strain evidence="5">R07B-5</strain>
    </source>
</reference>
<keyword evidence="2" id="KW-1015">Disulfide bond</keyword>
<feature type="region of interest" description="Disordered" evidence="3">
    <location>
        <begin position="635"/>
        <end position="658"/>
    </location>
</feature>
<sequence length="1018" mass="109690">PLSVHRLCLTVEGKCKSTGRNCIRSCAKRRNGDYQSCNGCHVYATCSSHLMYDDRPCADGLVWNDNIKQCDWKSPTCACKGDTGPVINGQWSEWDPWNSCSATCDGGTQRRVRRCDDPSPQNGGSDCVGVSTESRPCNQWACPGNCPPDGSLDDECSQCLCVGDSVSGKVTDRQTSLALANVNIYTVGREWSPSAVSGSDGRFTISGVCVDGLKLTARKGGYESASREYSVSAGSSVSVVMYTLGFVGGKASFSCRATAEPDVSQYDWFKDGDLLRSDKVSVGGNSGATYNVNGLTKGDEGVYACRAVSLGGKIFSRGANLIVKDVGATDTCDEKPQDQWVELPPTCFVTNGGVRVKSVNIGRCNQVPCVTKTSLDSANLCCVPSSTRQMDVECHGFSYKVNQIVACGCAECKTTDLVIVSGIVKSGGTSQSLVYIMYDNKRHAIFTDEPFSIESKPHAGRILFHVKSKIFMPQLVTLDVSEGVTDMYVEITVVRKPTPDIVNTATGGQVNVDTPGLPSAVSINIAPNSFQYTNGNHVSGSVKIYTSFADPRRSDGLDAAPGQFTFEDSEGETRLLKTFGVVTLVAEDTNGNEVFLSGKASLKIDASSLGIKRGESVFLWSIDASSGEWEKSGTLTYTGSKRRRRQAPSQGGSVEGETEIPPNVPYLNCDAKVLRGRLCSIAVFVYYGGAFAIPLPGERVSVFIKEDGLFIGRTFGFTDKNGKACVLVACGLQHIVRLDSLEGVIVHPTHFLPAGFAFTNRVDGFAFTATTPATQDEYTGGPVFGGGTFTCRWASMSAYHFILAKPPVRPSIFGSLTAVEMLPGRDLSWFPNPPSDREVCVLQVGMTTNEPSKMKMVAISTSASGEEFGVFTSSIVERYNRRSSTRHSACVVIRCPTNESEYTAVDLQIAYNYTSRCRFSYSVLIDYDDYYADAETEYVSHTNNSIQLRVLAQNKRFDGSGWGPEPSESFYGSGLYRASGAGDLAFYRAMQKCAIASTPVAAFDCSGRSDVTPGPPMK</sequence>
<dbReference type="SUPFAM" id="SSF82895">
    <property type="entry name" value="TSP-1 type 1 repeat"/>
    <property type="match status" value="1"/>
</dbReference>
<dbReference type="InterPro" id="IPR008969">
    <property type="entry name" value="CarboxyPept-like_regulatory"/>
</dbReference>
<dbReference type="InterPro" id="IPR013783">
    <property type="entry name" value="Ig-like_fold"/>
</dbReference>
<dbReference type="Pfam" id="PF13620">
    <property type="entry name" value="CarboxypepD_reg"/>
    <property type="match status" value="1"/>
</dbReference>
<dbReference type="Gene3D" id="2.20.100.10">
    <property type="entry name" value="Thrombospondin type-1 (TSP1) repeat"/>
    <property type="match status" value="1"/>
</dbReference>
<evidence type="ECO:0000313" key="6">
    <source>
        <dbReference type="Proteomes" id="UP001209878"/>
    </source>
</evidence>
<dbReference type="SMART" id="SM00408">
    <property type="entry name" value="IGc2"/>
    <property type="match status" value="1"/>
</dbReference>
<dbReference type="AlphaFoldDB" id="A0AAD9NEM1"/>
<feature type="non-terminal residue" evidence="5">
    <location>
        <position position="1"/>
    </location>
</feature>
<evidence type="ECO:0000256" key="1">
    <source>
        <dbReference type="ARBA" id="ARBA00022737"/>
    </source>
</evidence>
<dbReference type="PANTHER" id="PTHR15031:SF6">
    <property type="entry name" value="CARTILAGE INTERMEDIATE LAYER PROTEIN 1-LIKE ISOFORM X1"/>
    <property type="match status" value="1"/>
</dbReference>